<evidence type="ECO:0000256" key="4">
    <source>
        <dbReference type="ARBA" id="ARBA00022807"/>
    </source>
</evidence>
<dbReference type="Gene3D" id="3.90.1720.10">
    <property type="entry name" value="endopeptidase domain like (from Nostoc punctiforme)"/>
    <property type="match status" value="1"/>
</dbReference>
<feature type="domain" description="NlpC/P60" evidence="7">
    <location>
        <begin position="234"/>
        <end position="362"/>
    </location>
</feature>
<dbReference type="SUPFAM" id="SSF54001">
    <property type="entry name" value="Cysteine proteinases"/>
    <property type="match status" value="1"/>
</dbReference>
<comment type="similarity">
    <text evidence="1">Belongs to the peptidase C40 family.</text>
</comment>
<comment type="caution">
    <text evidence="8">The sequence shown here is derived from an EMBL/GenBank/DDBJ whole genome shotgun (WGS) entry which is preliminary data.</text>
</comment>
<proteinExistence type="inferred from homology"/>
<organism evidence="8 9">
    <name type="scientific">Paenibacillus taihuensis</name>
    <dbReference type="NCBI Taxonomy" id="1156355"/>
    <lineage>
        <taxon>Bacteria</taxon>
        <taxon>Bacillati</taxon>
        <taxon>Bacillota</taxon>
        <taxon>Bacilli</taxon>
        <taxon>Bacillales</taxon>
        <taxon>Paenibacillaceae</taxon>
        <taxon>Paenibacillus</taxon>
    </lineage>
</organism>
<name>A0A3D9SQF6_9BACL</name>
<dbReference type="PROSITE" id="PS51935">
    <property type="entry name" value="NLPC_P60"/>
    <property type="match status" value="1"/>
</dbReference>
<dbReference type="InterPro" id="IPR051202">
    <property type="entry name" value="Peptidase_C40"/>
</dbReference>
<dbReference type="SUPFAM" id="SSF55383">
    <property type="entry name" value="Copper amine oxidase, domain N"/>
    <property type="match status" value="1"/>
</dbReference>
<evidence type="ECO:0000256" key="5">
    <source>
        <dbReference type="SAM" id="MobiDB-lite"/>
    </source>
</evidence>
<dbReference type="GO" id="GO:0006508">
    <property type="term" value="P:proteolysis"/>
    <property type="evidence" value="ECO:0007669"/>
    <property type="project" value="UniProtKB-KW"/>
</dbReference>
<feature type="region of interest" description="Disordered" evidence="5">
    <location>
        <begin position="151"/>
        <end position="234"/>
    </location>
</feature>
<dbReference type="OrthoDB" id="9813118at2"/>
<dbReference type="InterPro" id="IPR036582">
    <property type="entry name" value="Mao_N_sf"/>
</dbReference>
<evidence type="ECO:0000256" key="3">
    <source>
        <dbReference type="ARBA" id="ARBA00022801"/>
    </source>
</evidence>
<accession>A0A3D9SQF6</accession>
<evidence type="ECO:0000256" key="6">
    <source>
        <dbReference type="SAM" id="SignalP"/>
    </source>
</evidence>
<keyword evidence="4" id="KW-0788">Thiol protease</keyword>
<dbReference type="Pfam" id="PF07833">
    <property type="entry name" value="Cu_amine_oxidN1"/>
    <property type="match status" value="1"/>
</dbReference>
<feature type="compositionally biased region" description="Low complexity" evidence="5">
    <location>
        <begin position="176"/>
        <end position="230"/>
    </location>
</feature>
<keyword evidence="6" id="KW-0732">Signal</keyword>
<dbReference type="InterPro" id="IPR038765">
    <property type="entry name" value="Papain-like_cys_pep_sf"/>
</dbReference>
<dbReference type="Pfam" id="PF00877">
    <property type="entry name" value="NLPC_P60"/>
    <property type="match status" value="1"/>
</dbReference>
<evidence type="ECO:0000256" key="1">
    <source>
        <dbReference type="ARBA" id="ARBA00007074"/>
    </source>
</evidence>
<dbReference type="PANTHER" id="PTHR47053:SF1">
    <property type="entry name" value="MUREIN DD-ENDOPEPTIDASE MEPH-RELATED"/>
    <property type="match status" value="1"/>
</dbReference>
<feature type="chain" id="PRO_5039298279" evidence="6">
    <location>
        <begin position="20"/>
        <end position="362"/>
    </location>
</feature>
<dbReference type="EMBL" id="QTTN01000002">
    <property type="protein sequence ID" value="REE92921.1"/>
    <property type="molecule type" value="Genomic_DNA"/>
</dbReference>
<keyword evidence="3" id="KW-0378">Hydrolase</keyword>
<evidence type="ECO:0000313" key="8">
    <source>
        <dbReference type="EMBL" id="REE92921.1"/>
    </source>
</evidence>
<gene>
    <name evidence="8" type="ORF">A8990_1021</name>
</gene>
<evidence type="ECO:0000313" key="9">
    <source>
        <dbReference type="Proteomes" id="UP000256304"/>
    </source>
</evidence>
<dbReference type="PROSITE" id="PS51257">
    <property type="entry name" value="PROKAR_LIPOPROTEIN"/>
    <property type="match status" value="1"/>
</dbReference>
<reference evidence="8 9" key="1">
    <citation type="submission" date="2018-08" db="EMBL/GenBank/DDBJ databases">
        <title>Genomic Encyclopedia of Type Strains, Phase III (KMG-III): the genomes of soil and plant-associated and newly described type strains.</title>
        <authorList>
            <person name="Whitman W."/>
        </authorList>
    </citation>
    <scope>NUCLEOTIDE SEQUENCE [LARGE SCALE GENOMIC DNA]</scope>
    <source>
        <strain evidence="8 9">CGMCC 1.10966</strain>
    </source>
</reference>
<feature type="signal peptide" evidence="6">
    <location>
        <begin position="1"/>
        <end position="19"/>
    </location>
</feature>
<keyword evidence="2" id="KW-0645">Protease</keyword>
<evidence type="ECO:0000259" key="7">
    <source>
        <dbReference type="PROSITE" id="PS51935"/>
    </source>
</evidence>
<dbReference type="InterPro" id="IPR000064">
    <property type="entry name" value="NLP_P60_dom"/>
</dbReference>
<protein>
    <submittedName>
        <fullName evidence="8">Copper amine oxidase-like protein</fullName>
    </submittedName>
</protein>
<evidence type="ECO:0000256" key="2">
    <source>
        <dbReference type="ARBA" id="ARBA00022670"/>
    </source>
</evidence>
<sequence length="362" mass="39847">MLKPSMVLASAVLLLTSCASGSGGTVTKNNTAGSVVNLKAQGQATTIKTRHWEEKGGVWIPAERAASYLQYHYDENAKNRVAAMGFTDPIYTFKVGSKQAEIGDQQILLSDAPRMIDNNVCLELRSLSQLIQQPVRWDSNSQSVIIEARTHQPPTNALVNTPPGASQFRAQSTDMNSYDYNSPNNDNSNYDNPDNYDENGNYIGDGGNSINNGSNEGNGNNGNDVENGNNTADQDKVDEVIAYAKKYMGVPYKFNAAPYAESRKFDCSSFVQHIFKHVGVDLPRSSRSQSTVGKYVTQKNFIPGDIVFFYTPGRYKTNNIVGHVGLYIGNDQVIQTYGDPGVTITKLNGNWDDRVMWGRRVL</sequence>
<dbReference type="PANTHER" id="PTHR47053">
    <property type="entry name" value="MUREIN DD-ENDOPEPTIDASE MEPH-RELATED"/>
    <property type="match status" value="1"/>
</dbReference>
<dbReference type="Proteomes" id="UP000256304">
    <property type="component" value="Unassembled WGS sequence"/>
</dbReference>
<dbReference type="RefSeq" id="WP_116187392.1">
    <property type="nucleotide sequence ID" value="NZ_QTTN01000002.1"/>
</dbReference>
<dbReference type="GO" id="GO:0008234">
    <property type="term" value="F:cysteine-type peptidase activity"/>
    <property type="evidence" value="ECO:0007669"/>
    <property type="project" value="UniProtKB-KW"/>
</dbReference>
<keyword evidence="9" id="KW-1185">Reference proteome</keyword>
<dbReference type="InterPro" id="IPR012854">
    <property type="entry name" value="Cu_amine_oxidase-like_N"/>
</dbReference>
<dbReference type="AlphaFoldDB" id="A0A3D9SQF6"/>